<dbReference type="PANTHER" id="PTHR37017:SF11">
    <property type="entry name" value="ESTERASE_LIPASE_THIOESTERASE DOMAIN-CONTAINING PROTEIN"/>
    <property type="match status" value="1"/>
</dbReference>
<dbReference type="InterPro" id="IPR029058">
    <property type="entry name" value="AB_hydrolase_fold"/>
</dbReference>
<dbReference type="PANTHER" id="PTHR37017">
    <property type="entry name" value="AB HYDROLASE-1 DOMAIN-CONTAINING PROTEIN-RELATED"/>
    <property type="match status" value="1"/>
</dbReference>
<organism evidence="2 3">
    <name type="scientific">Cryomyces minteri</name>
    <dbReference type="NCBI Taxonomy" id="331657"/>
    <lineage>
        <taxon>Eukaryota</taxon>
        <taxon>Fungi</taxon>
        <taxon>Dikarya</taxon>
        <taxon>Ascomycota</taxon>
        <taxon>Pezizomycotina</taxon>
        <taxon>Dothideomycetes</taxon>
        <taxon>Dothideomycetes incertae sedis</taxon>
        <taxon>Cryomyces</taxon>
    </lineage>
</organism>
<feature type="domain" description="AB hydrolase-1" evidence="1">
    <location>
        <begin position="151"/>
        <end position="319"/>
    </location>
</feature>
<name>A0A4U0WE93_9PEZI</name>
<dbReference type="AlphaFoldDB" id="A0A4U0WE93"/>
<dbReference type="EMBL" id="NAJN01001902">
    <property type="protein sequence ID" value="TKA60286.1"/>
    <property type="molecule type" value="Genomic_DNA"/>
</dbReference>
<keyword evidence="3" id="KW-1185">Reference proteome</keyword>
<dbReference type="InterPro" id="IPR052897">
    <property type="entry name" value="Sec-Metab_Biosynth_Hydrolase"/>
</dbReference>
<sequence length="332" mass="36830">MYSAGTIFDRVHKVGQVMHLAYMADQSRQGVWREYLQYARAGQKLVEWEFLALHLKPYPTGETNMEAFQRTLIANSWTEEANTSSNLNVCYEACRYYSMYRWAEPVARYDIPAATSQERRFFTTKKGYMGLEPRSTRPGDTITVLSVFEADIAAVRVALVELIDRGLDVVLVGHSYGGAPCLAAAHGLWKSTRDRESKRGGVAKIALISAVITLPGQSVGGLRQEFESKHGAVEGPPPHIEPSDKASTLRPFALEALTSFAPAMNPVDWNIAYLLTENDKTMLMLGQESLIESARSAGANVVVDRMFSDHFPQLSHVEATALWIKGVLDGKK</sequence>
<dbReference type="SUPFAM" id="SSF53474">
    <property type="entry name" value="alpha/beta-Hydrolases"/>
    <property type="match status" value="1"/>
</dbReference>
<protein>
    <recommendedName>
        <fullName evidence="1">AB hydrolase-1 domain-containing protein</fullName>
    </recommendedName>
</protein>
<reference evidence="2 3" key="1">
    <citation type="submission" date="2017-03" db="EMBL/GenBank/DDBJ databases">
        <title>Genomes of endolithic fungi from Antarctica.</title>
        <authorList>
            <person name="Coleine C."/>
            <person name="Masonjones S."/>
            <person name="Stajich J.E."/>
        </authorList>
    </citation>
    <scope>NUCLEOTIDE SEQUENCE [LARGE SCALE GENOMIC DNA]</scope>
    <source>
        <strain evidence="2 3">CCFEE 5187</strain>
    </source>
</reference>
<proteinExistence type="predicted"/>
<evidence type="ECO:0000313" key="3">
    <source>
        <dbReference type="Proteomes" id="UP000308768"/>
    </source>
</evidence>
<gene>
    <name evidence="2" type="ORF">B0A49_12782</name>
</gene>
<accession>A0A4U0WE93</accession>
<dbReference type="OrthoDB" id="1263307at2759"/>
<dbReference type="InterPro" id="IPR000073">
    <property type="entry name" value="AB_hydrolase_1"/>
</dbReference>
<comment type="caution">
    <text evidence="2">The sequence shown here is derived from an EMBL/GenBank/DDBJ whole genome shotgun (WGS) entry which is preliminary data.</text>
</comment>
<dbReference type="Proteomes" id="UP000308768">
    <property type="component" value="Unassembled WGS sequence"/>
</dbReference>
<evidence type="ECO:0000313" key="2">
    <source>
        <dbReference type="EMBL" id="TKA60286.1"/>
    </source>
</evidence>
<dbReference type="Pfam" id="PF12697">
    <property type="entry name" value="Abhydrolase_6"/>
    <property type="match status" value="1"/>
</dbReference>
<evidence type="ECO:0000259" key="1">
    <source>
        <dbReference type="Pfam" id="PF12697"/>
    </source>
</evidence>
<dbReference type="Gene3D" id="3.40.50.1820">
    <property type="entry name" value="alpha/beta hydrolase"/>
    <property type="match status" value="1"/>
</dbReference>